<dbReference type="WBParaSite" id="SSLN_0000598801-mRNA-1">
    <property type="protein sequence ID" value="SSLN_0000598801-mRNA-1"/>
    <property type="gene ID" value="SSLN_0000598801"/>
</dbReference>
<sequence>MTTDRIDVVTTSPTLFSEDIFKFWIDGMTEVFLLVDECVKALQNHPDVTQFSLTPDLLRSSINDEYAQFSLLEPAMHHPDTFVSPPSRCFLDVRTRRHLVSQYYSLDDSVLRELTGSKLSTRFRRDLTEVAERSGVRLNSCRRQYENLRRVARLAEDSPGKLTDIIKKFFVLPQSLAEAYTAMIFISANRFETSKRCFANASFADFAYCAEQLMTYWTSSNTEPKPDAPVDLELDFEFCGELKALKLLSEKVACAERHKSLVLRQVNTLVSTDCLSDLESNFKTLSKVIITIATGLSHAREVRDIFLDIVEKLIEPVVAAQWTYQDFSTFLTAFDEALRILPPARYDQFYPVVNAPVAASNRYPTLTRGSSKLGSSQRPHPGNRNNRRAKPGGGLRCCGQLEGVGASYTFWSGRPKAERRDAGVTFAIWNDIVGRLPCLSQGINDRLMSLRLPLRGDKFATIISAYAPLMTSSDAAKDKFYEDRHTLLATVPKTNKLIVLGDFNACVGTDHAAWQGVLGPHGLGGCTDNGLLQRTCAEHYLLLINTF</sequence>
<dbReference type="PANTHER" id="PTHR13223:SF2">
    <property type="entry name" value="ACIDIC FIBROBLAST GROWTH FACTOR INTRACELLULAR-BINDING PROTEIN"/>
    <property type="match status" value="1"/>
</dbReference>
<organism evidence="4">
    <name type="scientific">Schistocephalus solidus</name>
    <name type="common">Tapeworm</name>
    <dbReference type="NCBI Taxonomy" id="70667"/>
    <lineage>
        <taxon>Eukaryota</taxon>
        <taxon>Metazoa</taxon>
        <taxon>Spiralia</taxon>
        <taxon>Lophotrochozoa</taxon>
        <taxon>Platyhelminthes</taxon>
        <taxon>Cestoda</taxon>
        <taxon>Eucestoda</taxon>
        <taxon>Diphyllobothriidea</taxon>
        <taxon>Diphyllobothriidae</taxon>
        <taxon>Schistocephalus</taxon>
    </lineage>
</organism>
<reference evidence="2 3" key="2">
    <citation type="submission" date="2018-11" db="EMBL/GenBank/DDBJ databases">
        <authorList>
            <consortium name="Pathogen Informatics"/>
        </authorList>
    </citation>
    <scope>NUCLEOTIDE SEQUENCE [LARGE SCALE GENOMIC DNA]</scope>
    <source>
        <strain evidence="2 3">NST_G2</strain>
    </source>
</reference>
<dbReference type="EMBL" id="UYSU01033410">
    <property type="protein sequence ID" value="VDL92186.1"/>
    <property type="molecule type" value="Genomic_DNA"/>
</dbReference>
<gene>
    <name evidence="2" type="ORF">SSLN_LOCUS5801</name>
</gene>
<evidence type="ECO:0000313" key="3">
    <source>
        <dbReference type="Proteomes" id="UP000275846"/>
    </source>
</evidence>
<reference evidence="4" key="1">
    <citation type="submission" date="2016-06" db="UniProtKB">
        <authorList>
            <consortium name="WormBaseParasite"/>
        </authorList>
    </citation>
    <scope>IDENTIFICATION</scope>
</reference>
<accession>A0A183SNK3</accession>
<dbReference type="AlphaFoldDB" id="A0A183SNK3"/>
<feature type="compositionally biased region" description="Polar residues" evidence="1">
    <location>
        <begin position="366"/>
        <end position="378"/>
    </location>
</feature>
<dbReference type="Proteomes" id="UP000275846">
    <property type="component" value="Unassembled WGS sequence"/>
</dbReference>
<dbReference type="STRING" id="70667.A0A183SNK3"/>
<dbReference type="GO" id="GO:0005634">
    <property type="term" value="C:nucleus"/>
    <property type="evidence" value="ECO:0007669"/>
    <property type="project" value="TreeGrafter"/>
</dbReference>
<dbReference type="InterPro" id="IPR008614">
    <property type="entry name" value="FIBP"/>
</dbReference>
<protein>
    <submittedName>
        <fullName evidence="4">Acidic fibroblast growth factor intracellular-binding protein</fullName>
    </submittedName>
</protein>
<dbReference type="Gene3D" id="3.60.10.10">
    <property type="entry name" value="Endonuclease/exonuclease/phosphatase"/>
    <property type="match status" value="1"/>
</dbReference>
<name>A0A183SNK3_SCHSO</name>
<keyword evidence="3" id="KW-1185">Reference proteome</keyword>
<dbReference type="Pfam" id="PF05427">
    <property type="entry name" value="FIBP"/>
    <property type="match status" value="1"/>
</dbReference>
<evidence type="ECO:0000313" key="4">
    <source>
        <dbReference type="WBParaSite" id="SSLN_0000598801-mRNA-1"/>
    </source>
</evidence>
<dbReference type="PANTHER" id="PTHR13223">
    <property type="entry name" value="ACIDIC FIBROBLAST GROWTH FACTOR INTRACELLULAR BINDING PROTEIN"/>
    <property type="match status" value="1"/>
</dbReference>
<dbReference type="SUPFAM" id="SSF56219">
    <property type="entry name" value="DNase I-like"/>
    <property type="match status" value="1"/>
</dbReference>
<dbReference type="OrthoDB" id="16955at2759"/>
<feature type="region of interest" description="Disordered" evidence="1">
    <location>
        <begin position="366"/>
        <end position="393"/>
    </location>
</feature>
<dbReference type="InterPro" id="IPR036691">
    <property type="entry name" value="Endo/exonu/phosph_ase_sf"/>
</dbReference>
<proteinExistence type="predicted"/>
<evidence type="ECO:0000256" key="1">
    <source>
        <dbReference type="SAM" id="MobiDB-lite"/>
    </source>
</evidence>
<evidence type="ECO:0000313" key="2">
    <source>
        <dbReference type="EMBL" id="VDL92186.1"/>
    </source>
</evidence>